<comment type="caution">
    <text evidence="7">The sequence shown here is derived from an EMBL/GenBank/DDBJ whole genome shotgun (WGS) entry which is preliminary data.</text>
</comment>
<proteinExistence type="predicted"/>
<keyword evidence="4 6" id="KW-1133">Transmembrane helix</keyword>
<organism evidence="7 8">
    <name type="scientific">Gordonia rubripertincta</name>
    <name type="common">Rhodococcus corallinus</name>
    <dbReference type="NCBI Taxonomy" id="36822"/>
    <lineage>
        <taxon>Bacteria</taxon>
        <taxon>Bacillati</taxon>
        <taxon>Actinomycetota</taxon>
        <taxon>Actinomycetes</taxon>
        <taxon>Mycobacteriales</taxon>
        <taxon>Gordoniaceae</taxon>
        <taxon>Gordonia</taxon>
    </lineage>
</organism>
<evidence type="ECO:0000256" key="4">
    <source>
        <dbReference type="ARBA" id="ARBA00022989"/>
    </source>
</evidence>
<reference evidence="7" key="1">
    <citation type="submission" date="2022-12" db="EMBL/GenBank/DDBJ databases">
        <authorList>
            <person name="Krivoruchko A.V."/>
            <person name="Elkin A."/>
        </authorList>
    </citation>
    <scope>NUCLEOTIDE SEQUENCE</scope>
    <source>
        <strain evidence="7">IEGM 1388</strain>
    </source>
</reference>
<feature type="transmembrane region" description="Helical" evidence="6">
    <location>
        <begin position="218"/>
        <end position="235"/>
    </location>
</feature>
<dbReference type="EMBL" id="JAPWIE010000012">
    <property type="protein sequence ID" value="MCZ4553753.1"/>
    <property type="molecule type" value="Genomic_DNA"/>
</dbReference>
<accession>A0ABT4N3A9</accession>
<feature type="transmembrane region" description="Helical" evidence="6">
    <location>
        <begin position="242"/>
        <end position="260"/>
    </location>
</feature>
<evidence type="ECO:0000256" key="1">
    <source>
        <dbReference type="ARBA" id="ARBA00004651"/>
    </source>
</evidence>
<keyword evidence="3 6" id="KW-0812">Transmembrane</keyword>
<dbReference type="PANTHER" id="PTHR43370">
    <property type="entry name" value="SUGAR ABC TRANSPORTER INTEGRAL MEMBRANE PROTEIN-RELATED"/>
    <property type="match status" value="1"/>
</dbReference>
<gene>
    <name evidence="7" type="ORF">O4213_27445</name>
</gene>
<dbReference type="RefSeq" id="WP_301574460.1">
    <property type="nucleotide sequence ID" value="NZ_JAPWIE010000012.1"/>
</dbReference>
<keyword evidence="8" id="KW-1185">Reference proteome</keyword>
<feature type="transmembrane region" description="Helical" evidence="6">
    <location>
        <begin position="189"/>
        <end position="206"/>
    </location>
</feature>
<protein>
    <submittedName>
        <fullName evidence="7">ABC transporter permease</fullName>
    </submittedName>
</protein>
<feature type="transmembrane region" description="Helical" evidence="6">
    <location>
        <begin position="61"/>
        <end position="85"/>
    </location>
</feature>
<evidence type="ECO:0000256" key="6">
    <source>
        <dbReference type="SAM" id="Phobius"/>
    </source>
</evidence>
<sequence length="301" mass="31598">MSAFEIILAAAIHLTIPLAFAALGECVAERAGTLNISLEGMMLCGAFAAVAIGTATGSPTMGLILGSLAGVLVAAVHAFFSHFLAVNTFVVGLTLNVAVLGLTSILSVAIVLSPVQISQWSIPGLSSIPVLGDAVFTQRWAAFMLLPLIPACWWLLYRTRWGLELRACGENPQSADVSGIHVNRRRRQALLFCGLMAGLGGAYLAVGEVGSFNDNMTAGRGFVVLAAVIFGGWRLKMTLVGCLLFGTADALRLAMPALGYQISSPILIAAPYVLAIAAMLFLAKKQRAPKALSKPFERGLV</sequence>
<dbReference type="CDD" id="cd06580">
    <property type="entry name" value="TM_PBP1_transp_TpRbsC_like"/>
    <property type="match status" value="1"/>
</dbReference>
<feature type="transmembrane region" description="Helical" evidence="6">
    <location>
        <begin position="97"/>
        <end position="117"/>
    </location>
</feature>
<evidence type="ECO:0000256" key="2">
    <source>
        <dbReference type="ARBA" id="ARBA00022475"/>
    </source>
</evidence>
<feature type="transmembrane region" description="Helical" evidence="6">
    <location>
        <begin position="266"/>
        <end position="283"/>
    </location>
</feature>
<feature type="transmembrane region" description="Helical" evidence="6">
    <location>
        <begin position="36"/>
        <end position="55"/>
    </location>
</feature>
<keyword evidence="5 6" id="KW-0472">Membrane</keyword>
<name>A0ABT4N3A9_GORRU</name>
<dbReference type="InterPro" id="IPR001851">
    <property type="entry name" value="ABC_transp_permease"/>
</dbReference>
<evidence type="ECO:0000256" key="3">
    <source>
        <dbReference type="ARBA" id="ARBA00022692"/>
    </source>
</evidence>
<comment type="subcellular location">
    <subcellularLocation>
        <location evidence="1">Cell membrane</location>
        <topology evidence="1">Multi-pass membrane protein</topology>
    </subcellularLocation>
</comment>
<dbReference type="Pfam" id="PF02653">
    <property type="entry name" value="BPD_transp_2"/>
    <property type="match status" value="1"/>
</dbReference>
<evidence type="ECO:0000313" key="8">
    <source>
        <dbReference type="Proteomes" id="UP001067235"/>
    </source>
</evidence>
<feature type="transmembrane region" description="Helical" evidence="6">
    <location>
        <begin position="137"/>
        <end position="156"/>
    </location>
</feature>
<evidence type="ECO:0000313" key="7">
    <source>
        <dbReference type="EMBL" id="MCZ4553753.1"/>
    </source>
</evidence>
<evidence type="ECO:0000256" key="5">
    <source>
        <dbReference type="ARBA" id="ARBA00023136"/>
    </source>
</evidence>
<feature type="transmembrane region" description="Helical" evidence="6">
    <location>
        <begin position="6"/>
        <end position="24"/>
    </location>
</feature>
<keyword evidence="2" id="KW-1003">Cell membrane</keyword>
<dbReference type="Proteomes" id="UP001067235">
    <property type="component" value="Unassembled WGS sequence"/>
</dbReference>
<dbReference type="PANTHER" id="PTHR43370:SF2">
    <property type="entry name" value="ABC TRANSPORTER PERMEASE PROTEIN"/>
    <property type="match status" value="1"/>
</dbReference>